<dbReference type="InterPro" id="IPR036396">
    <property type="entry name" value="Cyt_P450_sf"/>
</dbReference>
<dbReference type="EMBL" id="CM035429">
    <property type="protein sequence ID" value="KAH7300772.1"/>
    <property type="molecule type" value="Genomic_DNA"/>
</dbReference>
<keyword evidence="4 8" id="KW-0560">Oxidoreductase</keyword>
<dbReference type="AlphaFoldDB" id="A0A8T2RZ72"/>
<proteinExistence type="inferred from homology"/>
<organism evidence="9 10">
    <name type="scientific">Ceratopteris richardii</name>
    <name type="common">Triangle waterfern</name>
    <dbReference type="NCBI Taxonomy" id="49495"/>
    <lineage>
        <taxon>Eukaryota</taxon>
        <taxon>Viridiplantae</taxon>
        <taxon>Streptophyta</taxon>
        <taxon>Embryophyta</taxon>
        <taxon>Tracheophyta</taxon>
        <taxon>Polypodiopsida</taxon>
        <taxon>Polypodiidae</taxon>
        <taxon>Polypodiales</taxon>
        <taxon>Pteridineae</taxon>
        <taxon>Pteridaceae</taxon>
        <taxon>Parkerioideae</taxon>
        <taxon>Ceratopteris</taxon>
    </lineage>
</organism>
<sequence length="559" mass="63618">MIEPGKLAIPEMVDEAWTVTATAAACAVLLVMSTPFLRKVVSRVQEYACGVAADHQHHKHCMPLPPGSLGLPCLGESLTLKSQGQKFWISRQQLYGDIFKTHLFGYPSIVVAGPDAARFVMVEQASSFRQRGLPIIEKLLGSSFFGYQHEKVHANFRKILHGPLLPEALERSIPAVEAIAIDILKHWDGKIVNTLEEARKYVFKVAMEFVVGAAPPDEKEELTRACERLIRGVSSLPVNIPGSNYYKAIKLIGRNFVYIKGSRIYVSCSNFMRLRQRRSLMKMQESRRKACALLDKIMSFRSWQDENTGKILSNDGAGDILGLMMMLEDENGCNLQVEEIYDNILTFLYSAYDSSAAALCWTIKALTEHPELLAQVQAEHEMISAKKSYDENIKWYDIKEQMQLTIRVIKETLRIANVVEFSYREALEDVPYKGIVFPKGWRVIIAHAAYHMDPKYFPQPQEFDSSRFRVHPKLFSFTPFGSGPHVCMGRELLHLQLLVFIHHLVLKYSWEQHGSEDGSEFLPVHVPKRGFPIQVKRRGKGRSFGSDWKEDPVHKSPFY</sequence>
<evidence type="ECO:0000313" key="10">
    <source>
        <dbReference type="Proteomes" id="UP000825935"/>
    </source>
</evidence>
<dbReference type="PROSITE" id="PS00086">
    <property type="entry name" value="CYTOCHROME_P450"/>
    <property type="match status" value="1"/>
</dbReference>
<name>A0A8T2RZ72_CERRI</name>
<dbReference type="GO" id="GO:0004497">
    <property type="term" value="F:monooxygenase activity"/>
    <property type="evidence" value="ECO:0007669"/>
    <property type="project" value="UniProtKB-KW"/>
</dbReference>
<evidence type="ECO:0000256" key="7">
    <source>
        <dbReference type="PIRSR" id="PIRSR602401-1"/>
    </source>
</evidence>
<evidence type="ECO:0008006" key="11">
    <source>
        <dbReference type="Google" id="ProtNLM"/>
    </source>
</evidence>
<dbReference type="InterPro" id="IPR017972">
    <property type="entry name" value="Cyt_P450_CS"/>
</dbReference>
<evidence type="ECO:0000313" key="9">
    <source>
        <dbReference type="EMBL" id="KAH7300768.1"/>
    </source>
</evidence>
<comment type="similarity">
    <text evidence="1 8">Belongs to the cytochrome P450 family.</text>
</comment>
<evidence type="ECO:0000256" key="5">
    <source>
        <dbReference type="ARBA" id="ARBA00023004"/>
    </source>
</evidence>
<dbReference type="GO" id="GO:0005506">
    <property type="term" value="F:iron ion binding"/>
    <property type="evidence" value="ECO:0007669"/>
    <property type="project" value="InterPro"/>
</dbReference>
<keyword evidence="10" id="KW-1185">Reference proteome</keyword>
<comment type="caution">
    <text evidence="9">The sequence shown here is derived from an EMBL/GenBank/DDBJ whole genome shotgun (WGS) entry which is preliminary data.</text>
</comment>
<protein>
    <recommendedName>
        <fullName evidence="11">Cytochrome P450</fullName>
    </recommendedName>
</protein>
<dbReference type="EMBL" id="CM035429">
    <property type="protein sequence ID" value="KAH7300771.1"/>
    <property type="molecule type" value="Genomic_DNA"/>
</dbReference>
<evidence type="ECO:0000256" key="1">
    <source>
        <dbReference type="ARBA" id="ARBA00010617"/>
    </source>
</evidence>
<dbReference type="EMBL" id="CM035429">
    <property type="protein sequence ID" value="KAH7300773.1"/>
    <property type="molecule type" value="Genomic_DNA"/>
</dbReference>
<evidence type="ECO:0000256" key="4">
    <source>
        <dbReference type="ARBA" id="ARBA00023002"/>
    </source>
</evidence>
<accession>A0A8T2RZ72</accession>
<comment type="cofactor">
    <cofactor evidence="7">
        <name>heme</name>
        <dbReference type="ChEBI" id="CHEBI:30413"/>
    </cofactor>
</comment>
<dbReference type="Proteomes" id="UP000825935">
    <property type="component" value="Chromosome 24"/>
</dbReference>
<dbReference type="PROSITE" id="PS51257">
    <property type="entry name" value="PROKAR_LIPOPROTEIN"/>
    <property type="match status" value="1"/>
</dbReference>
<dbReference type="InterPro" id="IPR002401">
    <property type="entry name" value="Cyt_P450_E_grp-I"/>
</dbReference>
<evidence type="ECO:0000256" key="3">
    <source>
        <dbReference type="ARBA" id="ARBA00022723"/>
    </source>
</evidence>
<dbReference type="PRINTS" id="PR00385">
    <property type="entry name" value="P450"/>
</dbReference>
<dbReference type="PANTHER" id="PTHR24286:SF384">
    <property type="entry name" value="P450, PUTATIVE (EUROFUNG)-RELATED"/>
    <property type="match status" value="1"/>
</dbReference>
<evidence type="ECO:0000256" key="6">
    <source>
        <dbReference type="ARBA" id="ARBA00023033"/>
    </source>
</evidence>
<gene>
    <name evidence="9" type="ORF">KP509_24G078200</name>
</gene>
<dbReference type="SUPFAM" id="SSF48264">
    <property type="entry name" value="Cytochrome P450"/>
    <property type="match status" value="1"/>
</dbReference>
<keyword evidence="6 8" id="KW-0503">Monooxygenase</keyword>
<keyword evidence="5 7" id="KW-0408">Iron</keyword>
<dbReference type="PANTHER" id="PTHR24286">
    <property type="entry name" value="CYTOCHROME P450 26"/>
    <property type="match status" value="1"/>
</dbReference>
<evidence type="ECO:0000256" key="2">
    <source>
        <dbReference type="ARBA" id="ARBA00022617"/>
    </source>
</evidence>
<keyword evidence="3 7" id="KW-0479">Metal-binding</keyword>
<reference evidence="9" key="1">
    <citation type="submission" date="2021-08" db="EMBL/GenBank/DDBJ databases">
        <title>WGS assembly of Ceratopteris richardii.</title>
        <authorList>
            <person name="Marchant D.B."/>
            <person name="Chen G."/>
            <person name="Jenkins J."/>
            <person name="Shu S."/>
            <person name="Leebens-Mack J."/>
            <person name="Grimwood J."/>
            <person name="Schmutz J."/>
            <person name="Soltis P."/>
            <person name="Soltis D."/>
            <person name="Chen Z.-H."/>
        </authorList>
    </citation>
    <scope>NUCLEOTIDE SEQUENCE</scope>
    <source>
        <strain evidence="9">Whitten #5841</strain>
        <tissue evidence="9">Leaf</tissue>
    </source>
</reference>
<keyword evidence="2 7" id="KW-0349">Heme</keyword>
<dbReference type="EMBL" id="CM035429">
    <property type="protein sequence ID" value="KAH7300768.1"/>
    <property type="molecule type" value="Genomic_DNA"/>
</dbReference>
<dbReference type="Gene3D" id="1.10.630.10">
    <property type="entry name" value="Cytochrome P450"/>
    <property type="match status" value="1"/>
</dbReference>
<dbReference type="InterPro" id="IPR001128">
    <property type="entry name" value="Cyt_P450"/>
</dbReference>
<evidence type="ECO:0000256" key="8">
    <source>
        <dbReference type="RuleBase" id="RU000461"/>
    </source>
</evidence>
<dbReference type="GO" id="GO:0016705">
    <property type="term" value="F:oxidoreductase activity, acting on paired donors, with incorporation or reduction of molecular oxygen"/>
    <property type="evidence" value="ECO:0007669"/>
    <property type="project" value="InterPro"/>
</dbReference>
<dbReference type="PRINTS" id="PR00463">
    <property type="entry name" value="EP450I"/>
</dbReference>
<dbReference type="EMBL" id="CM035429">
    <property type="protein sequence ID" value="KAH7300769.1"/>
    <property type="molecule type" value="Genomic_DNA"/>
</dbReference>
<dbReference type="GO" id="GO:0016125">
    <property type="term" value="P:sterol metabolic process"/>
    <property type="evidence" value="ECO:0007669"/>
    <property type="project" value="TreeGrafter"/>
</dbReference>
<dbReference type="Pfam" id="PF00067">
    <property type="entry name" value="p450"/>
    <property type="match status" value="1"/>
</dbReference>
<dbReference type="GO" id="GO:0020037">
    <property type="term" value="F:heme binding"/>
    <property type="evidence" value="ECO:0007669"/>
    <property type="project" value="InterPro"/>
</dbReference>
<dbReference type="OrthoDB" id="1372046at2759"/>
<dbReference type="EMBL" id="CM035429">
    <property type="protein sequence ID" value="KAH7300775.1"/>
    <property type="molecule type" value="Genomic_DNA"/>
</dbReference>
<feature type="binding site" description="axial binding residue" evidence="7">
    <location>
        <position position="487"/>
    </location>
    <ligand>
        <name>heme</name>
        <dbReference type="ChEBI" id="CHEBI:30413"/>
    </ligand>
    <ligandPart>
        <name>Fe</name>
        <dbReference type="ChEBI" id="CHEBI:18248"/>
    </ligandPart>
</feature>